<feature type="transmembrane region" description="Helical" evidence="7">
    <location>
        <begin position="212"/>
        <end position="234"/>
    </location>
</feature>
<dbReference type="Proteomes" id="UP001219568">
    <property type="component" value="Unassembled WGS sequence"/>
</dbReference>
<sequence>MGNNPVFAVTVFFICFRECLETTVVVSVLLAFLKQTLGAEEDRATYKRLVKQVWLGCGLGLFICLAVGCGMIGAFYGLGTDTFSSTENIWEGVLGIIASLIITIMGAALLRVSKLQDKWRMKLAKALAHENNPNESRKGRVKRWLEKYSMFILPFITVLREGLEAVVYVGGVGLGLPASSFPLAVFCGLAAGFLVGYLIYKGGRETSMQIFLVISTCFLYLVAGGLLSRGVWYLENNTWNKIVGGDASETGSGAGSYDIRQSVWHVNCCNPLIGGGGGWGIFNALLGWTNSATYGSVISYNLYWVCVIVGYGLMFYRERRGAIPVLDPAMNKVAGYKARSRAFILRRPLEEPAPVEASGAIEHTITEKKGSGPGISTFVKPADA</sequence>
<dbReference type="Pfam" id="PF03239">
    <property type="entry name" value="FTR1"/>
    <property type="match status" value="1"/>
</dbReference>
<name>A0AAD6INU7_PENCN</name>
<feature type="transmembrane region" description="Helical" evidence="7">
    <location>
        <begin position="181"/>
        <end position="200"/>
    </location>
</feature>
<feature type="transmembrane region" description="Helical" evidence="7">
    <location>
        <begin position="297"/>
        <end position="316"/>
    </location>
</feature>
<reference evidence="8" key="1">
    <citation type="journal article" date="2023" name="IMA Fungus">
        <title>Comparative genomic study of the Penicillium genus elucidates a diverse pangenome and 15 lateral gene transfer events.</title>
        <authorList>
            <person name="Petersen C."/>
            <person name="Sorensen T."/>
            <person name="Nielsen M.R."/>
            <person name="Sondergaard T.E."/>
            <person name="Sorensen J.L."/>
            <person name="Fitzpatrick D.A."/>
            <person name="Frisvad J.C."/>
            <person name="Nielsen K.L."/>
        </authorList>
    </citation>
    <scope>NUCLEOTIDE SEQUENCE</scope>
    <source>
        <strain evidence="8">IBT 15450</strain>
    </source>
</reference>
<gene>
    <name evidence="8" type="ORF">N7460_000998</name>
</gene>
<keyword evidence="4 7" id="KW-0812">Transmembrane</keyword>
<evidence type="ECO:0000256" key="6">
    <source>
        <dbReference type="ARBA" id="ARBA00023136"/>
    </source>
</evidence>
<feature type="transmembrane region" description="Helical" evidence="7">
    <location>
        <begin position="148"/>
        <end position="169"/>
    </location>
</feature>
<protein>
    <recommendedName>
        <fullName evidence="10">Plasma membrane iron permease</fullName>
    </recommendedName>
</protein>
<comment type="similarity">
    <text evidence="2">Belongs to the oxidase-dependent Fe transporter (OFeT) (TC 9.A.10.1) family.</text>
</comment>
<keyword evidence="5 7" id="KW-1133">Transmembrane helix</keyword>
<accession>A0AAD6INU7</accession>
<comment type="caution">
    <text evidence="8">The sequence shown here is derived from an EMBL/GenBank/DDBJ whole genome shotgun (WGS) entry which is preliminary data.</text>
</comment>
<feature type="transmembrane region" description="Helical" evidence="7">
    <location>
        <begin position="89"/>
        <end position="112"/>
    </location>
</feature>
<evidence type="ECO:0000256" key="2">
    <source>
        <dbReference type="ARBA" id="ARBA00008333"/>
    </source>
</evidence>
<keyword evidence="3" id="KW-0813">Transport</keyword>
<evidence type="ECO:0000256" key="5">
    <source>
        <dbReference type="ARBA" id="ARBA00022989"/>
    </source>
</evidence>
<dbReference type="GO" id="GO:0015093">
    <property type="term" value="F:ferrous iron transmembrane transporter activity"/>
    <property type="evidence" value="ECO:0007669"/>
    <property type="project" value="TreeGrafter"/>
</dbReference>
<feature type="transmembrane region" description="Helical" evidence="7">
    <location>
        <begin position="6"/>
        <end position="33"/>
    </location>
</feature>
<evidence type="ECO:0000256" key="4">
    <source>
        <dbReference type="ARBA" id="ARBA00022692"/>
    </source>
</evidence>
<evidence type="ECO:0000313" key="8">
    <source>
        <dbReference type="EMBL" id="KAJ6057724.1"/>
    </source>
</evidence>
<keyword evidence="3" id="KW-0406">Ion transport</keyword>
<keyword evidence="3" id="KW-0408">Iron</keyword>
<reference evidence="8" key="2">
    <citation type="submission" date="2023-01" db="EMBL/GenBank/DDBJ databases">
        <authorList>
            <person name="Petersen C."/>
        </authorList>
    </citation>
    <scope>NUCLEOTIDE SEQUENCE</scope>
    <source>
        <strain evidence="8">IBT 15450</strain>
    </source>
</reference>
<evidence type="ECO:0000256" key="7">
    <source>
        <dbReference type="SAM" id="Phobius"/>
    </source>
</evidence>
<keyword evidence="9" id="KW-1185">Reference proteome</keyword>
<evidence type="ECO:0000256" key="3">
    <source>
        <dbReference type="ARBA" id="ARBA00022496"/>
    </source>
</evidence>
<keyword evidence="3" id="KW-0410">Iron transport</keyword>
<evidence type="ECO:0008006" key="10">
    <source>
        <dbReference type="Google" id="ProtNLM"/>
    </source>
</evidence>
<evidence type="ECO:0000256" key="1">
    <source>
        <dbReference type="ARBA" id="ARBA00004141"/>
    </source>
</evidence>
<proteinExistence type="inferred from homology"/>
<dbReference type="InterPro" id="IPR004923">
    <property type="entry name" value="FTR1/Fip1/EfeU"/>
</dbReference>
<comment type="subcellular location">
    <subcellularLocation>
        <location evidence="1">Membrane</location>
        <topology evidence="1">Multi-pass membrane protein</topology>
    </subcellularLocation>
</comment>
<keyword evidence="6 7" id="KW-0472">Membrane</keyword>
<evidence type="ECO:0000313" key="9">
    <source>
        <dbReference type="Proteomes" id="UP001219568"/>
    </source>
</evidence>
<dbReference type="PANTHER" id="PTHR31632">
    <property type="entry name" value="IRON TRANSPORTER FTH1"/>
    <property type="match status" value="1"/>
</dbReference>
<dbReference type="EMBL" id="JAQJZL010000001">
    <property type="protein sequence ID" value="KAJ6057724.1"/>
    <property type="molecule type" value="Genomic_DNA"/>
</dbReference>
<dbReference type="GO" id="GO:0033573">
    <property type="term" value="C:high-affinity iron permease complex"/>
    <property type="evidence" value="ECO:0007669"/>
    <property type="project" value="InterPro"/>
</dbReference>
<dbReference type="AlphaFoldDB" id="A0AAD6INU7"/>
<feature type="transmembrane region" description="Helical" evidence="7">
    <location>
        <begin position="53"/>
        <end position="77"/>
    </location>
</feature>
<organism evidence="8 9">
    <name type="scientific">Penicillium canescens</name>
    <dbReference type="NCBI Taxonomy" id="5083"/>
    <lineage>
        <taxon>Eukaryota</taxon>
        <taxon>Fungi</taxon>
        <taxon>Dikarya</taxon>
        <taxon>Ascomycota</taxon>
        <taxon>Pezizomycotina</taxon>
        <taxon>Eurotiomycetes</taxon>
        <taxon>Eurotiomycetidae</taxon>
        <taxon>Eurotiales</taxon>
        <taxon>Aspergillaceae</taxon>
        <taxon>Penicillium</taxon>
    </lineage>
</organism>
<dbReference type="PANTHER" id="PTHR31632:SF2">
    <property type="entry name" value="PLASMA MEMBRANE IRON PERMEASE"/>
    <property type="match status" value="1"/>
</dbReference>